<sequence length="288" mass="32905">MSVNIIMSQVKRLESDVASLNKKLSTERAKEAKAIDKAAKAQKKLISSKNATTLRSAQRDLQSAMSAEQKSKEEQAKLSKQIANKTKSLSTKRTSLAKEQTKQRENHQKELEKLQKESIAIQKAQIKEQLEVINSSTFEEKEYDVFISHASEDKESFVKPLTIALKKAGIKTWYDADQIGWGQSIRQSIDKGLIKSRFCMIILSQNFLDKYWTNYELNGIFQKDSSTQDSIILPIWHNVTRDEIQKRNLTLTDRLALNTAIHSTEDIVNAMLNLLQPFQEEIEIMDSI</sequence>
<evidence type="ECO:0000256" key="5">
    <source>
        <dbReference type="SAM" id="Coils"/>
    </source>
</evidence>
<keyword evidence="3" id="KW-0520">NAD</keyword>
<feature type="compositionally biased region" description="Polar residues" evidence="6">
    <location>
        <begin position="45"/>
        <end position="68"/>
    </location>
</feature>
<dbReference type="PANTHER" id="PTHR32009">
    <property type="entry name" value="TMV RESISTANCE PROTEIN N-LIKE"/>
    <property type="match status" value="1"/>
</dbReference>
<dbReference type="EMBL" id="NWUW01000025">
    <property type="protein sequence ID" value="PIE92813.1"/>
    <property type="molecule type" value="Genomic_DNA"/>
</dbReference>
<keyword evidence="5" id="KW-0175">Coiled coil</keyword>
<evidence type="ECO:0000256" key="1">
    <source>
        <dbReference type="ARBA" id="ARBA00011982"/>
    </source>
</evidence>
<evidence type="ECO:0000256" key="4">
    <source>
        <dbReference type="ARBA" id="ARBA00047304"/>
    </source>
</evidence>
<organism evidence="8 9">
    <name type="scientific">Bacillus fungorum</name>
    <dbReference type="NCBI Taxonomy" id="2039284"/>
    <lineage>
        <taxon>Bacteria</taxon>
        <taxon>Bacillati</taxon>
        <taxon>Bacillota</taxon>
        <taxon>Bacilli</taxon>
        <taxon>Bacillales</taxon>
        <taxon>Bacillaceae</taxon>
        <taxon>Bacillus</taxon>
    </lineage>
</organism>
<feature type="region of interest" description="Disordered" evidence="6">
    <location>
        <begin position="45"/>
        <end position="111"/>
    </location>
</feature>
<feature type="compositionally biased region" description="Basic and acidic residues" evidence="6">
    <location>
        <begin position="99"/>
        <end position="111"/>
    </location>
</feature>
<evidence type="ECO:0000256" key="6">
    <source>
        <dbReference type="SAM" id="MobiDB-lite"/>
    </source>
</evidence>
<evidence type="ECO:0000313" key="8">
    <source>
        <dbReference type="EMBL" id="PIE92813.1"/>
    </source>
</evidence>
<dbReference type="GO" id="GO:0007165">
    <property type="term" value="P:signal transduction"/>
    <property type="evidence" value="ECO:0007669"/>
    <property type="project" value="InterPro"/>
</dbReference>
<keyword evidence="2" id="KW-0378">Hydrolase</keyword>
<reference evidence="8 9" key="1">
    <citation type="submission" date="2017-09" db="EMBL/GenBank/DDBJ databases">
        <title>Biocontrol bacteria screening and application from spent mushroom substrate.</title>
        <authorList>
            <person name="Sun X."/>
        </authorList>
    </citation>
    <scope>NUCLEOTIDE SEQUENCE [LARGE SCALE GENOMIC DNA]</scope>
    <source>
        <strain evidence="8 9">100374</strain>
    </source>
</reference>
<accession>A0A2G6Q7L7</accession>
<dbReference type="PANTHER" id="PTHR32009:SF39">
    <property type="entry name" value="TIR DOMAIN-CONTAINING PROTEIN"/>
    <property type="match status" value="1"/>
</dbReference>
<dbReference type="AlphaFoldDB" id="A0A2G6Q7L7"/>
<evidence type="ECO:0000256" key="3">
    <source>
        <dbReference type="ARBA" id="ARBA00023027"/>
    </source>
</evidence>
<evidence type="ECO:0000313" key="9">
    <source>
        <dbReference type="Proteomes" id="UP000228484"/>
    </source>
</evidence>
<dbReference type="InterPro" id="IPR035897">
    <property type="entry name" value="Toll_tir_struct_dom_sf"/>
</dbReference>
<dbReference type="Proteomes" id="UP000228484">
    <property type="component" value="Unassembled WGS sequence"/>
</dbReference>
<dbReference type="SUPFAM" id="SSF52200">
    <property type="entry name" value="Toll/Interleukin receptor TIR domain"/>
    <property type="match status" value="1"/>
</dbReference>
<comment type="catalytic activity">
    <reaction evidence="4">
        <text>NAD(+) + H2O = ADP-D-ribose + nicotinamide + H(+)</text>
        <dbReference type="Rhea" id="RHEA:16301"/>
        <dbReference type="ChEBI" id="CHEBI:15377"/>
        <dbReference type="ChEBI" id="CHEBI:15378"/>
        <dbReference type="ChEBI" id="CHEBI:17154"/>
        <dbReference type="ChEBI" id="CHEBI:57540"/>
        <dbReference type="ChEBI" id="CHEBI:57967"/>
        <dbReference type="EC" id="3.2.2.6"/>
    </reaction>
    <physiologicalReaction direction="left-to-right" evidence="4">
        <dbReference type="Rhea" id="RHEA:16302"/>
    </physiologicalReaction>
</comment>
<comment type="caution">
    <text evidence="8">The sequence shown here is derived from an EMBL/GenBank/DDBJ whole genome shotgun (WGS) entry which is preliminary data.</text>
</comment>
<dbReference type="EC" id="3.2.2.6" evidence="1"/>
<evidence type="ECO:0000259" key="7">
    <source>
        <dbReference type="PROSITE" id="PS50104"/>
    </source>
</evidence>
<dbReference type="Pfam" id="PF13676">
    <property type="entry name" value="TIR_2"/>
    <property type="match status" value="1"/>
</dbReference>
<dbReference type="GO" id="GO:0061809">
    <property type="term" value="F:NAD+ nucleosidase activity, cyclic ADP-ribose generating"/>
    <property type="evidence" value="ECO:0007669"/>
    <property type="project" value="UniProtKB-EC"/>
</dbReference>
<dbReference type="Gene3D" id="3.40.50.10140">
    <property type="entry name" value="Toll/interleukin-1 receptor homology (TIR) domain"/>
    <property type="match status" value="1"/>
</dbReference>
<feature type="compositionally biased region" description="Polar residues" evidence="6">
    <location>
        <begin position="81"/>
        <end position="98"/>
    </location>
</feature>
<evidence type="ECO:0000256" key="2">
    <source>
        <dbReference type="ARBA" id="ARBA00022801"/>
    </source>
</evidence>
<dbReference type="InterPro" id="IPR000157">
    <property type="entry name" value="TIR_dom"/>
</dbReference>
<gene>
    <name evidence="8" type="ORF">CO726_24230</name>
</gene>
<feature type="domain" description="TIR" evidence="7">
    <location>
        <begin position="141"/>
        <end position="271"/>
    </location>
</feature>
<protein>
    <recommendedName>
        <fullName evidence="1">ADP-ribosyl cyclase/cyclic ADP-ribose hydrolase</fullName>
        <ecNumber evidence="1">3.2.2.6</ecNumber>
    </recommendedName>
</protein>
<name>A0A2G6Q7L7_9BACI</name>
<dbReference type="SMART" id="SM00255">
    <property type="entry name" value="TIR"/>
    <property type="match status" value="1"/>
</dbReference>
<dbReference type="RefSeq" id="WP_098502024.1">
    <property type="nucleotide sequence ID" value="NZ_NWUW01000025.1"/>
</dbReference>
<keyword evidence="9" id="KW-1185">Reference proteome</keyword>
<feature type="coiled-coil region" evidence="5">
    <location>
        <begin position="3"/>
        <end position="30"/>
    </location>
</feature>
<proteinExistence type="predicted"/>
<dbReference type="PROSITE" id="PS50104">
    <property type="entry name" value="TIR"/>
    <property type="match status" value="1"/>
</dbReference>